<dbReference type="CDD" id="cd00093">
    <property type="entry name" value="HTH_XRE"/>
    <property type="match status" value="1"/>
</dbReference>
<gene>
    <name evidence="2" type="ORF">E6Q54_11915</name>
</gene>
<evidence type="ECO:0000313" key="3">
    <source>
        <dbReference type="Proteomes" id="UP000321797"/>
    </source>
</evidence>
<evidence type="ECO:0000313" key="2">
    <source>
        <dbReference type="EMBL" id="TXI55926.1"/>
    </source>
</evidence>
<dbReference type="SMART" id="SM00530">
    <property type="entry name" value="HTH_XRE"/>
    <property type="match status" value="1"/>
</dbReference>
<dbReference type="InterPro" id="IPR001387">
    <property type="entry name" value="Cro/C1-type_HTH"/>
</dbReference>
<feature type="domain" description="HTH cro/C1-type" evidence="1">
    <location>
        <begin position="23"/>
        <end position="78"/>
    </location>
</feature>
<accession>A0A5C7Y2Z2</accession>
<dbReference type="EMBL" id="SSGD01000061">
    <property type="protein sequence ID" value="TXI55926.1"/>
    <property type="molecule type" value="Genomic_DNA"/>
</dbReference>
<dbReference type="SUPFAM" id="SSF47413">
    <property type="entry name" value="lambda repressor-like DNA-binding domains"/>
    <property type="match status" value="1"/>
</dbReference>
<sequence>MGAKTALPTCRPPNRDESLAEYMSFARRSRGITLDGLVRATDLSLGTIRKIEEGRTRNPGVFTLLRLWEALGLPVNAIAQLKPSE</sequence>
<name>A0A5C7Y2Z2_9MYCO</name>
<reference evidence="2 3" key="1">
    <citation type="submission" date="2018-09" db="EMBL/GenBank/DDBJ databases">
        <title>Metagenome Assembled Genomes from an Advanced Water Purification Facility.</title>
        <authorList>
            <person name="Stamps B.W."/>
            <person name="Spear J.R."/>
        </authorList>
    </citation>
    <scope>NUCLEOTIDE SEQUENCE [LARGE SCALE GENOMIC DNA]</scope>
    <source>
        <strain evidence="2">Bin_29_2</strain>
    </source>
</reference>
<dbReference type="InterPro" id="IPR010982">
    <property type="entry name" value="Lambda_DNA-bd_dom_sf"/>
</dbReference>
<evidence type="ECO:0000259" key="1">
    <source>
        <dbReference type="PROSITE" id="PS50943"/>
    </source>
</evidence>
<dbReference type="Proteomes" id="UP000321797">
    <property type="component" value="Unassembled WGS sequence"/>
</dbReference>
<dbReference type="AlphaFoldDB" id="A0A5C7Y2Z2"/>
<dbReference type="Gene3D" id="1.10.260.40">
    <property type="entry name" value="lambda repressor-like DNA-binding domains"/>
    <property type="match status" value="1"/>
</dbReference>
<dbReference type="Pfam" id="PF13560">
    <property type="entry name" value="HTH_31"/>
    <property type="match status" value="1"/>
</dbReference>
<dbReference type="RefSeq" id="WP_276760789.1">
    <property type="nucleotide sequence ID" value="NZ_SSGD01000061.1"/>
</dbReference>
<dbReference type="GO" id="GO:0003677">
    <property type="term" value="F:DNA binding"/>
    <property type="evidence" value="ECO:0007669"/>
    <property type="project" value="InterPro"/>
</dbReference>
<organism evidence="2 3">
    <name type="scientific">Mycolicibacter arupensis</name>
    <dbReference type="NCBI Taxonomy" id="342002"/>
    <lineage>
        <taxon>Bacteria</taxon>
        <taxon>Bacillati</taxon>
        <taxon>Actinomycetota</taxon>
        <taxon>Actinomycetes</taxon>
        <taxon>Mycobacteriales</taxon>
        <taxon>Mycobacteriaceae</taxon>
        <taxon>Mycolicibacter</taxon>
    </lineage>
</organism>
<proteinExistence type="predicted"/>
<comment type="caution">
    <text evidence="2">The sequence shown here is derived from an EMBL/GenBank/DDBJ whole genome shotgun (WGS) entry which is preliminary data.</text>
</comment>
<dbReference type="PROSITE" id="PS50943">
    <property type="entry name" value="HTH_CROC1"/>
    <property type="match status" value="1"/>
</dbReference>
<protein>
    <submittedName>
        <fullName evidence="2">XRE family transcriptional regulator</fullName>
    </submittedName>
</protein>